<dbReference type="PANTHER" id="PTHR11879">
    <property type="entry name" value="ASPARTATE AMINOTRANSFERASE"/>
    <property type="match status" value="1"/>
</dbReference>
<organism evidence="8 9">
    <name type="scientific">Paenalcaligenes hominis</name>
    <dbReference type="NCBI Taxonomy" id="643674"/>
    <lineage>
        <taxon>Bacteria</taxon>
        <taxon>Pseudomonadati</taxon>
        <taxon>Pseudomonadota</taxon>
        <taxon>Betaproteobacteria</taxon>
        <taxon>Burkholderiales</taxon>
        <taxon>Alcaligenaceae</taxon>
        <taxon>Paenalcaligenes</taxon>
    </lineage>
</organism>
<sequence length="399" mass="44320">MFEHVAPYAGDPIFRIAAQYQADQRENKVNLTIGLYFEDDGSVPLLACTQTAEQRWASQKQPRIYTPMEGLASYRNAVQRLVFGAEHEAYQSQRIATIQTLGGTGALKVGGDLLHEAYPDSQMWISDPAWDNHHAIFGGCGIKTNKYRYFDATTQAVDFEGMMDDLSQLPAHSFVLLHPCCHNPTGADLSPAQWQALITLIKSHQLIPFLDMAYQGFGQGLDEDAYAVRAMAEAGVHFLVANSFSKNFSYYAERCGALSIVCADKAEAELTIGKLNAWVRKNYSNPPIHGAAAIALVLTDPELFQSWVSDVDAMRARIHAMRHAVHQHLARLAPQYDADYMIKQQGMFSYTGLSLEQILRLREEFGVYMLDSGRISVPGLTTKNVAYYAQSLAAVVNPD</sequence>
<dbReference type="GO" id="GO:0033585">
    <property type="term" value="P:L-phenylalanine biosynthetic process from chorismate via phenylpyruvate"/>
    <property type="evidence" value="ECO:0007669"/>
    <property type="project" value="TreeGrafter"/>
</dbReference>
<dbReference type="GO" id="GO:0005829">
    <property type="term" value="C:cytosol"/>
    <property type="evidence" value="ECO:0007669"/>
    <property type="project" value="TreeGrafter"/>
</dbReference>
<evidence type="ECO:0000256" key="6">
    <source>
        <dbReference type="ARBA" id="ARBA00022898"/>
    </source>
</evidence>
<dbReference type="FunFam" id="3.40.640.10:FF:000015">
    <property type="entry name" value="Aspartate aminotransferase"/>
    <property type="match status" value="1"/>
</dbReference>
<keyword evidence="5 8" id="KW-0808">Transferase</keyword>
<dbReference type="KEGG" id="phn:PAEH1_07680"/>
<dbReference type="OrthoDB" id="9766445at2"/>
<dbReference type="Pfam" id="PF00155">
    <property type="entry name" value="Aminotran_1_2"/>
    <property type="match status" value="1"/>
</dbReference>
<evidence type="ECO:0000313" key="8">
    <source>
        <dbReference type="EMBL" id="AQS51466.1"/>
    </source>
</evidence>
<protein>
    <submittedName>
        <fullName evidence="8">Aromatic amino acid aminotransferase</fullName>
    </submittedName>
</protein>
<accession>A0A1U9K0A6</accession>
<dbReference type="CDD" id="cd00609">
    <property type="entry name" value="AAT_like"/>
    <property type="match status" value="1"/>
</dbReference>
<dbReference type="PANTHER" id="PTHR11879:SF37">
    <property type="entry name" value="AROMATIC-AMINO-ACID AMINOTRANSFERASE"/>
    <property type="match status" value="1"/>
</dbReference>
<evidence type="ECO:0000256" key="2">
    <source>
        <dbReference type="ARBA" id="ARBA00007441"/>
    </source>
</evidence>
<dbReference type="Gene3D" id="3.40.640.10">
    <property type="entry name" value="Type I PLP-dependent aspartate aminotransferase-like (Major domain)"/>
    <property type="match status" value="1"/>
</dbReference>
<evidence type="ECO:0000259" key="7">
    <source>
        <dbReference type="Pfam" id="PF00155"/>
    </source>
</evidence>
<dbReference type="EMBL" id="CP019697">
    <property type="protein sequence ID" value="AQS51466.1"/>
    <property type="molecule type" value="Genomic_DNA"/>
</dbReference>
<dbReference type="GO" id="GO:0030170">
    <property type="term" value="F:pyridoxal phosphate binding"/>
    <property type="evidence" value="ECO:0007669"/>
    <property type="project" value="InterPro"/>
</dbReference>
<comment type="cofactor">
    <cofactor evidence="1">
        <name>pyridoxal 5'-phosphate</name>
        <dbReference type="ChEBI" id="CHEBI:597326"/>
    </cofactor>
</comment>
<dbReference type="InterPro" id="IPR015421">
    <property type="entry name" value="PyrdxlP-dep_Trfase_major"/>
</dbReference>
<gene>
    <name evidence="8" type="ORF">PAEH1_07680</name>
</gene>
<dbReference type="AlphaFoldDB" id="A0A1U9K0A6"/>
<dbReference type="InterPro" id="IPR000796">
    <property type="entry name" value="Asp_trans"/>
</dbReference>
<keyword evidence="4 8" id="KW-0032">Aminotransferase</keyword>
<evidence type="ECO:0000313" key="9">
    <source>
        <dbReference type="Proteomes" id="UP000189369"/>
    </source>
</evidence>
<proteinExistence type="inferred from homology"/>
<dbReference type="InterPro" id="IPR004839">
    <property type="entry name" value="Aminotransferase_I/II_large"/>
</dbReference>
<comment type="subunit">
    <text evidence="3">Homodimer.</text>
</comment>
<dbReference type="PRINTS" id="PR00799">
    <property type="entry name" value="TRANSAMINASE"/>
</dbReference>
<evidence type="ECO:0000256" key="5">
    <source>
        <dbReference type="ARBA" id="ARBA00022679"/>
    </source>
</evidence>
<dbReference type="SUPFAM" id="SSF53383">
    <property type="entry name" value="PLP-dependent transferases"/>
    <property type="match status" value="1"/>
</dbReference>
<evidence type="ECO:0000256" key="3">
    <source>
        <dbReference type="ARBA" id="ARBA00011738"/>
    </source>
</evidence>
<dbReference type="Proteomes" id="UP000189369">
    <property type="component" value="Chromosome"/>
</dbReference>
<dbReference type="GO" id="GO:0004838">
    <property type="term" value="F:L-tyrosine-2-oxoglutarate transaminase activity"/>
    <property type="evidence" value="ECO:0007669"/>
    <property type="project" value="TreeGrafter"/>
</dbReference>
<keyword evidence="6" id="KW-0663">Pyridoxal phosphate</keyword>
<reference evidence="8 9" key="1">
    <citation type="submission" date="2017-01" db="EMBL/GenBank/DDBJ databases">
        <title>Complete Genome Sequence of Paenalcaligenes hominis, Isolated from a paraplegic Patient with neurogenic bladder.</title>
        <authorList>
            <person name="Mukhopadhyay R."/>
            <person name="Joaquin J."/>
            <person name="Hogue R."/>
            <person name="Kilaru A."/>
            <person name="Jospin G."/>
            <person name="Mars K."/>
            <person name="Eisen J.A."/>
            <person name="Chaturvedi V."/>
        </authorList>
    </citation>
    <scope>NUCLEOTIDE SEQUENCE [LARGE SCALE GENOMIC DNA]</scope>
    <source>
        <strain evidence="8 9">15S00501</strain>
    </source>
</reference>
<comment type="similarity">
    <text evidence="2">Belongs to the class-I pyridoxal-phosphate-dependent aminotransferase family.</text>
</comment>
<dbReference type="Gene3D" id="3.90.1150.10">
    <property type="entry name" value="Aspartate Aminotransferase, domain 1"/>
    <property type="match status" value="1"/>
</dbReference>
<dbReference type="InterPro" id="IPR015422">
    <property type="entry name" value="PyrdxlP-dep_Trfase_small"/>
</dbReference>
<dbReference type="STRING" id="643674.PAEH1_07680"/>
<dbReference type="GO" id="GO:0042802">
    <property type="term" value="F:identical protein binding"/>
    <property type="evidence" value="ECO:0007669"/>
    <property type="project" value="TreeGrafter"/>
</dbReference>
<evidence type="ECO:0000256" key="1">
    <source>
        <dbReference type="ARBA" id="ARBA00001933"/>
    </source>
</evidence>
<feature type="domain" description="Aminotransferase class I/classII large" evidence="7">
    <location>
        <begin position="27"/>
        <end position="392"/>
    </location>
</feature>
<name>A0A1U9K0A6_9BURK</name>
<dbReference type="InterPro" id="IPR015424">
    <property type="entry name" value="PyrdxlP-dep_Trfase"/>
</dbReference>
<dbReference type="NCBIfam" id="NF006719">
    <property type="entry name" value="PRK09257.1"/>
    <property type="match status" value="1"/>
</dbReference>
<evidence type="ECO:0000256" key="4">
    <source>
        <dbReference type="ARBA" id="ARBA00022576"/>
    </source>
</evidence>